<comment type="similarity">
    <text evidence="1">Belongs to the class-II aminoacyl-tRNA synthetase family.</text>
</comment>
<dbReference type="InterPro" id="IPR002310">
    <property type="entry name" value="Gly-tRNA_ligase_asu"/>
</dbReference>
<comment type="catalytic activity">
    <reaction evidence="8">
        <text>tRNA(Gly) + glycine + ATP = glycyl-tRNA(Gly) + AMP + diphosphate</text>
        <dbReference type="Rhea" id="RHEA:16013"/>
        <dbReference type="Rhea" id="RHEA-COMP:9664"/>
        <dbReference type="Rhea" id="RHEA-COMP:9683"/>
        <dbReference type="ChEBI" id="CHEBI:30616"/>
        <dbReference type="ChEBI" id="CHEBI:33019"/>
        <dbReference type="ChEBI" id="CHEBI:57305"/>
        <dbReference type="ChEBI" id="CHEBI:78442"/>
        <dbReference type="ChEBI" id="CHEBI:78522"/>
        <dbReference type="ChEBI" id="CHEBI:456215"/>
        <dbReference type="EC" id="6.1.1.14"/>
    </reaction>
</comment>
<dbReference type="GO" id="GO:0004820">
    <property type="term" value="F:glycine-tRNA ligase activity"/>
    <property type="evidence" value="ECO:0007669"/>
    <property type="project" value="UniProtKB-EC"/>
</dbReference>
<evidence type="ECO:0000256" key="6">
    <source>
        <dbReference type="ARBA" id="ARBA00022917"/>
    </source>
</evidence>
<dbReference type="PANTHER" id="PTHR30075:SF2">
    <property type="entry name" value="GLYCINE--TRNA LIGASE, CHLOROPLASTIC_MITOCHONDRIAL 2"/>
    <property type="match status" value="1"/>
</dbReference>
<evidence type="ECO:0000256" key="2">
    <source>
        <dbReference type="ARBA" id="ARBA00012829"/>
    </source>
</evidence>
<dbReference type="SUPFAM" id="SSF55681">
    <property type="entry name" value="Class II aaRS and biotin synthetases"/>
    <property type="match status" value="1"/>
</dbReference>
<evidence type="ECO:0000256" key="3">
    <source>
        <dbReference type="ARBA" id="ARBA00022598"/>
    </source>
</evidence>
<evidence type="ECO:0000256" key="4">
    <source>
        <dbReference type="ARBA" id="ARBA00022741"/>
    </source>
</evidence>
<keyword evidence="3 9" id="KW-0436">Ligase</keyword>
<name>A0ABT7BTB6_9CYAN</name>
<accession>A0ABT7BTB6</accession>
<dbReference type="EC" id="6.1.1.14" evidence="2"/>
<evidence type="ECO:0000256" key="5">
    <source>
        <dbReference type="ARBA" id="ARBA00022840"/>
    </source>
</evidence>
<keyword evidence="7" id="KW-0030">Aminoacyl-tRNA synthetase</keyword>
<dbReference type="PRINTS" id="PR01044">
    <property type="entry name" value="TRNASYNTHGA"/>
</dbReference>
<dbReference type="RefSeq" id="WP_283757076.1">
    <property type="nucleotide sequence ID" value="NZ_JAQOSQ010000002.1"/>
</dbReference>
<evidence type="ECO:0000256" key="8">
    <source>
        <dbReference type="ARBA" id="ARBA00047937"/>
    </source>
</evidence>
<evidence type="ECO:0000313" key="9">
    <source>
        <dbReference type="EMBL" id="MDJ1182424.1"/>
    </source>
</evidence>
<sequence length="533" mass="61981">MKWTKKQVIDTSIEYWTQKGYRHIAEYPFPVSSGTLTYECFTGCFRDRYQYIRIQKTCRPLDVRLSSYYRSSFFTQIQIFSSECPSNPRKVILDFCNSEFAIAPEKISFFEEEWTALSIAAKGRGEEIIVRGVEIGQTNFLYEMGGKELNQPSFLISFGLERLLIVLNQFHDRIKKQKIYFDEKSKNLNNSLFQLSHARSPSYLNFLNQKLLKKMESELTSFYSLSETALIIEIAYVCRAISRRLRQAFLYRLRKKYISVASNFIHHSYSEKDIDFRESQNSFEATVADLLAVADSDNIAPLKFASFPQSLPVQGKFLNDNLGDRLRETLKIDFDFSFNDYTQLIDWMELPAGKGKNIVQRIYLALKWLQMHQILSEDLEQDRLDSLLYLAFLEDAFLVNRCVPTLYGYLSSEYLAYRSHSPEELAFALAYSSLTRGNISTSDSNHLVRLIYSIILIDDAINSSMQFSLPTGDSDLLRLKTRFSKGWSIVLSFKPSEKIVNAFLENHFELSQVDNRVQEYWTLRLRLLTGIKT</sequence>
<proteinExistence type="inferred from homology"/>
<organism evidence="9 10">
    <name type="scientific">Roseofilum casamattae BLCC-M143</name>
    <dbReference type="NCBI Taxonomy" id="3022442"/>
    <lineage>
        <taxon>Bacteria</taxon>
        <taxon>Bacillati</taxon>
        <taxon>Cyanobacteriota</taxon>
        <taxon>Cyanophyceae</taxon>
        <taxon>Desertifilales</taxon>
        <taxon>Desertifilaceae</taxon>
        <taxon>Roseofilum</taxon>
        <taxon>Roseofilum casamattae</taxon>
    </lineage>
</organism>
<evidence type="ECO:0000256" key="1">
    <source>
        <dbReference type="ARBA" id="ARBA00008226"/>
    </source>
</evidence>
<dbReference type="Pfam" id="PF02091">
    <property type="entry name" value="tRNA-synt_2e"/>
    <property type="match status" value="1"/>
</dbReference>
<gene>
    <name evidence="9" type="ORF">PMH09_04385</name>
</gene>
<dbReference type="PANTHER" id="PTHR30075">
    <property type="entry name" value="GLYCYL-TRNA SYNTHETASE"/>
    <property type="match status" value="1"/>
</dbReference>
<dbReference type="Proteomes" id="UP001232992">
    <property type="component" value="Unassembled WGS sequence"/>
</dbReference>
<keyword evidence="5" id="KW-0067">ATP-binding</keyword>
<dbReference type="EMBL" id="JAQOSQ010000002">
    <property type="protein sequence ID" value="MDJ1182424.1"/>
    <property type="molecule type" value="Genomic_DNA"/>
</dbReference>
<evidence type="ECO:0000256" key="7">
    <source>
        <dbReference type="ARBA" id="ARBA00023146"/>
    </source>
</evidence>
<dbReference type="InterPro" id="IPR006194">
    <property type="entry name" value="Gly-tRNA-synth_heterodimer"/>
</dbReference>
<comment type="caution">
    <text evidence="9">The sequence shown here is derived from an EMBL/GenBank/DDBJ whole genome shotgun (WGS) entry which is preliminary data.</text>
</comment>
<keyword evidence="10" id="KW-1185">Reference proteome</keyword>
<protein>
    <recommendedName>
        <fullName evidence="2">glycine--tRNA ligase</fullName>
        <ecNumber evidence="2">6.1.1.14</ecNumber>
    </recommendedName>
</protein>
<dbReference type="Gene3D" id="3.30.930.10">
    <property type="entry name" value="Bira Bifunctional Protein, Domain 2"/>
    <property type="match status" value="1"/>
</dbReference>
<evidence type="ECO:0000313" key="10">
    <source>
        <dbReference type="Proteomes" id="UP001232992"/>
    </source>
</evidence>
<keyword evidence="4" id="KW-0547">Nucleotide-binding</keyword>
<reference evidence="9 10" key="1">
    <citation type="submission" date="2023-01" db="EMBL/GenBank/DDBJ databases">
        <title>Novel diversity within Roseofilum (Cyanobacteria; Desertifilaceae) from marine benthic mats with descriptions of four novel species.</title>
        <authorList>
            <person name="Wang Y."/>
            <person name="Berthold D.E."/>
            <person name="Hu J."/>
            <person name="Lefler F.W."/>
            <person name="Laughinghouse H.D. IV."/>
        </authorList>
    </citation>
    <scope>NUCLEOTIDE SEQUENCE [LARGE SCALE GENOMIC DNA]</scope>
    <source>
        <strain evidence="9 10">BLCC-M143</strain>
    </source>
</reference>
<dbReference type="InterPro" id="IPR045864">
    <property type="entry name" value="aa-tRNA-synth_II/BPL/LPL"/>
</dbReference>
<keyword evidence="6" id="KW-0648">Protein biosynthesis</keyword>